<evidence type="ECO:0000256" key="1">
    <source>
        <dbReference type="RuleBase" id="RU004273"/>
    </source>
</evidence>
<feature type="compositionally biased region" description="Low complexity" evidence="2">
    <location>
        <begin position="940"/>
        <end position="949"/>
    </location>
</feature>
<dbReference type="PANTHER" id="PTHR11668">
    <property type="entry name" value="SERINE/THREONINE PROTEIN PHOSPHATASE"/>
    <property type="match status" value="1"/>
</dbReference>
<dbReference type="SUPFAM" id="SSF56300">
    <property type="entry name" value="Metallo-dependent phosphatases"/>
    <property type="match status" value="1"/>
</dbReference>
<dbReference type="Ensembl" id="ENSPTET00000016024.1">
    <property type="protein sequence ID" value="ENSPTEP00000010574.1"/>
    <property type="gene ID" value="ENSPTEG00000011979.1"/>
</dbReference>
<dbReference type="GO" id="GO:0005737">
    <property type="term" value="C:cytoplasm"/>
    <property type="evidence" value="ECO:0007669"/>
    <property type="project" value="TreeGrafter"/>
</dbReference>
<proteinExistence type="inferred from homology"/>
<evidence type="ECO:0000313" key="4">
    <source>
        <dbReference type="Ensembl" id="ENSPTEP00000010574.1"/>
    </source>
</evidence>
<dbReference type="Pfam" id="PF00149">
    <property type="entry name" value="Metallophos"/>
    <property type="match status" value="1"/>
</dbReference>
<dbReference type="PANTHER" id="PTHR11668:SF509">
    <property type="entry name" value="SERINE_THREONINE-PROTEIN PHOSPHATASE"/>
    <property type="match status" value="1"/>
</dbReference>
<dbReference type="GO" id="GO:0005634">
    <property type="term" value="C:nucleus"/>
    <property type="evidence" value="ECO:0007669"/>
    <property type="project" value="TreeGrafter"/>
</dbReference>
<feature type="compositionally biased region" description="Low complexity" evidence="2">
    <location>
        <begin position="442"/>
        <end position="461"/>
    </location>
</feature>
<feature type="region of interest" description="Disordered" evidence="2">
    <location>
        <begin position="186"/>
        <end position="215"/>
    </location>
</feature>
<dbReference type="EC" id="3.1.3.16" evidence="1"/>
<dbReference type="GO" id="GO:0004722">
    <property type="term" value="F:protein serine/threonine phosphatase activity"/>
    <property type="evidence" value="ECO:0007669"/>
    <property type="project" value="UniProtKB-EC"/>
</dbReference>
<feature type="region of interest" description="Disordered" evidence="2">
    <location>
        <begin position="137"/>
        <end position="164"/>
    </location>
</feature>
<dbReference type="InterPro" id="IPR006186">
    <property type="entry name" value="Ser/Thr-sp_prot-phosphatase"/>
</dbReference>
<name>A0A8C9GYL5_9PRIM</name>
<comment type="similarity">
    <text evidence="1">Belongs to the PPP phosphatase family.</text>
</comment>
<evidence type="ECO:0000256" key="2">
    <source>
        <dbReference type="SAM" id="MobiDB-lite"/>
    </source>
</evidence>
<evidence type="ECO:0000313" key="5">
    <source>
        <dbReference type="Proteomes" id="UP000694416"/>
    </source>
</evidence>
<reference evidence="4" key="2">
    <citation type="submission" date="2025-09" db="UniProtKB">
        <authorList>
            <consortium name="Ensembl"/>
        </authorList>
    </citation>
    <scope>IDENTIFICATION</scope>
</reference>
<dbReference type="InterPro" id="IPR050341">
    <property type="entry name" value="PP1_catalytic_subunit"/>
</dbReference>
<organism evidence="4 5">
    <name type="scientific">Piliocolobus tephrosceles</name>
    <name type="common">Ugandan red Colobus</name>
    <dbReference type="NCBI Taxonomy" id="591936"/>
    <lineage>
        <taxon>Eukaryota</taxon>
        <taxon>Metazoa</taxon>
        <taxon>Chordata</taxon>
        <taxon>Craniata</taxon>
        <taxon>Vertebrata</taxon>
        <taxon>Euteleostomi</taxon>
        <taxon>Mammalia</taxon>
        <taxon>Eutheria</taxon>
        <taxon>Euarchontoglires</taxon>
        <taxon>Primates</taxon>
        <taxon>Haplorrhini</taxon>
        <taxon>Catarrhini</taxon>
        <taxon>Cercopithecidae</taxon>
        <taxon>Colobinae</taxon>
        <taxon>Piliocolobus</taxon>
    </lineage>
</organism>
<dbReference type="InterPro" id="IPR004843">
    <property type="entry name" value="Calcineurin-like_PHP"/>
</dbReference>
<dbReference type="InterPro" id="IPR029052">
    <property type="entry name" value="Metallo-depent_PP-like"/>
</dbReference>
<evidence type="ECO:0000259" key="3">
    <source>
        <dbReference type="PROSITE" id="PS00125"/>
    </source>
</evidence>
<comment type="catalytic activity">
    <reaction evidence="1">
        <text>O-phospho-L-threonyl-[protein] + H2O = L-threonyl-[protein] + phosphate</text>
        <dbReference type="Rhea" id="RHEA:47004"/>
        <dbReference type="Rhea" id="RHEA-COMP:11060"/>
        <dbReference type="Rhea" id="RHEA-COMP:11605"/>
        <dbReference type="ChEBI" id="CHEBI:15377"/>
        <dbReference type="ChEBI" id="CHEBI:30013"/>
        <dbReference type="ChEBI" id="CHEBI:43474"/>
        <dbReference type="ChEBI" id="CHEBI:61977"/>
        <dbReference type="EC" id="3.1.3.16"/>
    </reaction>
</comment>
<feature type="compositionally biased region" description="Polar residues" evidence="2">
    <location>
        <begin position="1007"/>
        <end position="1023"/>
    </location>
</feature>
<protein>
    <recommendedName>
        <fullName evidence="1">Serine/threonine-protein phosphatase</fullName>
        <ecNumber evidence="1">3.1.3.16</ecNumber>
    </recommendedName>
</protein>
<feature type="compositionally biased region" description="Polar residues" evidence="2">
    <location>
        <begin position="186"/>
        <end position="200"/>
    </location>
</feature>
<dbReference type="Gene3D" id="3.60.21.10">
    <property type="match status" value="1"/>
</dbReference>
<keyword evidence="1" id="KW-0378">Hydrolase</keyword>
<feature type="region of interest" description="Disordered" evidence="2">
    <location>
        <begin position="938"/>
        <end position="964"/>
    </location>
</feature>
<feature type="region of interest" description="Disordered" evidence="2">
    <location>
        <begin position="442"/>
        <end position="463"/>
    </location>
</feature>
<feature type="domain" description="Serine/threonine specific protein phosphatases" evidence="3">
    <location>
        <begin position="524"/>
        <end position="529"/>
    </location>
</feature>
<sequence>MPKNETVDITSSVTDENKTVFSTSDIIQSKKKIQLKTCLKVENACEDTGTDTYVNTVKDTINDEPCESNMIKVKNIDSVYLNISNERNEVANTYNKNETMENKKNKIGNSSKCITCFESSMHFREDNDYELEQEIGQENGKENGQENGKENGQENGKENGQENGKEIGQEIGQENGKEIGQEVGQENGQEVGQENGQNNDCELEKKNEHEPGKEYRHVTKVISNDYLPHFGYEHNVQSVFESRGNTMDMSENGIIWKHMSQRTNAQTGEHAIDQIKTVITKPNKEEPKYNSSNVTCGIKMTKSKSKMSVERNIAKLTEVVKEYRNQYITDNRLLAMNQDIAFKIFSNVYNVCYKKKRSNYKKHFNHFHICSYNDILLLCDEVVKALKIENTLEHANLPCKIFGDIHGQLFDIIDFFNKYSWPMHDTVDNNLLSVNGIQNLNDQSNRNDSSSNSSSSTCYGESSDKNIDCNGDNRDEEKNKKYYNNNNVKYIFLGNYINRGEFSLEVICFLFSLKILFPKHIYLLRGNHEDRLLNYVYGFYENIIKKMKVYLKQNAIINYQENTIIAHSYELFNRINDVFEFLPLSILLDKSILCIHGGIGDSVESINDYQKIDKPILVPQYVDRNSNYKKEVLKKIIIDTLWSDPINYEDELDLKLLCNNSPNAIDVIPSNRGSLTVKFGINRLRNFLKKNKLKLIIRGNEWNYDGYRYDLKRKIMTVFSATNYCNKYGNKGANVFIFKKDNDIIIVHQLLNVPSDTACHGVTKENEHNLTNTTIDKSSIIHSDWENIKNTNMSYQNEYINKNNNWKHEYLCENNISVDKNDYDKCNVYSASEQNGIETRTCMDNSRIYYANNNNKSDEHSLNRWDGIGDSVNSGFPANLHIYDKNIISQDELKYENEIVNTFINSHNFIDTQKGLKVSKIKKTENFNDQMESYVRGITDSSCSSSNDNSNRRNNKNDGKKTLGASTVDNCNIRDINKLISDGGGGYGSSGGGYGSSGGGYGSSGSDKFNSNNRNISKTKNENVVNTSDITNLHFKSKNNRLYQNENEINYFNKNYNWDYNKNDLDDVKKVHYTKLTSILNENNFDIIKNNENSQYSLIGKVQSVNGLSYLQQKPLNYMMPPDLAPQKKNKKYSNSAIIKHLKDENNTKEPVNYLQMRSLPPDPKPQAKYFIQKSFEQVESF</sequence>
<reference evidence="4" key="1">
    <citation type="submission" date="2025-08" db="UniProtKB">
        <authorList>
            <consortium name="Ensembl"/>
        </authorList>
    </citation>
    <scope>IDENTIFICATION</scope>
</reference>
<dbReference type="Proteomes" id="UP000694416">
    <property type="component" value="Unplaced"/>
</dbReference>
<dbReference type="SMART" id="SM00156">
    <property type="entry name" value="PP2Ac"/>
    <property type="match status" value="1"/>
</dbReference>
<dbReference type="AlphaFoldDB" id="A0A8C9GYL5"/>
<accession>A0A8C9GYL5</accession>
<dbReference type="PROSITE" id="PS00125">
    <property type="entry name" value="SER_THR_PHOSPHATASE"/>
    <property type="match status" value="1"/>
</dbReference>
<feature type="compositionally biased region" description="Basic and acidic residues" evidence="2">
    <location>
        <begin position="202"/>
        <end position="215"/>
    </location>
</feature>
<dbReference type="PRINTS" id="PR00114">
    <property type="entry name" value="STPHPHTASE"/>
</dbReference>
<feature type="region of interest" description="Disordered" evidence="2">
    <location>
        <begin position="1001"/>
        <end position="1023"/>
    </location>
</feature>
<keyword evidence="5" id="KW-1185">Reference proteome</keyword>
<feature type="compositionally biased region" description="Basic and acidic residues" evidence="2">
    <location>
        <begin position="139"/>
        <end position="164"/>
    </location>
</feature>